<dbReference type="InterPro" id="IPR000744">
    <property type="entry name" value="NSF_attach"/>
</dbReference>
<keyword evidence="5" id="KW-0653">Protein transport</keyword>
<evidence type="ECO:0000256" key="7">
    <source>
        <dbReference type="SAM" id="Coils"/>
    </source>
</evidence>
<dbReference type="CDD" id="cd15832">
    <property type="entry name" value="SNAP"/>
    <property type="match status" value="1"/>
</dbReference>
<feature type="region of interest" description="Disordered" evidence="8">
    <location>
        <begin position="723"/>
        <end position="748"/>
    </location>
</feature>
<comment type="similarity">
    <text evidence="2">Belongs to the SNAP family.</text>
</comment>
<evidence type="ECO:0000256" key="8">
    <source>
        <dbReference type="SAM" id="MobiDB-lite"/>
    </source>
</evidence>
<accession>A0A9P6VTX5</accession>
<evidence type="ECO:0000313" key="9">
    <source>
        <dbReference type="EMBL" id="KAG0655620.1"/>
    </source>
</evidence>
<dbReference type="PRINTS" id="PR00448">
    <property type="entry name" value="NSFATTACHMNT"/>
</dbReference>
<evidence type="ECO:0000256" key="6">
    <source>
        <dbReference type="ARBA" id="ARBA00023136"/>
    </source>
</evidence>
<dbReference type="EMBL" id="PUHQ01000115">
    <property type="protein sequence ID" value="KAG0655620.1"/>
    <property type="molecule type" value="Genomic_DNA"/>
</dbReference>
<evidence type="ECO:0000256" key="2">
    <source>
        <dbReference type="ARBA" id="ARBA00010050"/>
    </source>
</evidence>
<proteinExistence type="inferred from homology"/>
<dbReference type="PANTHER" id="PTHR13768">
    <property type="entry name" value="SOLUBLE NSF ATTACHMENT PROTEIN SNAP"/>
    <property type="match status" value="1"/>
</dbReference>
<dbReference type="SUPFAM" id="SSF48452">
    <property type="entry name" value="TPR-like"/>
    <property type="match status" value="1"/>
</dbReference>
<reference evidence="9 10" key="1">
    <citation type="submission" date="2020-11" db="EMBL/GenBank/DDBJ databases">
        <title>Kefir isolates.</title>
        <authorList>
            <person name="Marcisauskas S."/>
            <person name="Kim Y."/>
            <person name="Blasche S."/>
        </authorList>
    </citation>
    <scope>NUCLEOTIDE SEQUENCE [LARGE SCALE GENOMIC DNA]</scope>
    <source>
        <strain evidence="9 10">KR</strain>
    </source>
</reference>
<feature type="compositionally biased region" description="Gly residues" evidence="8">
    <location>
        <begin position="820"/>
        <end position="830"/>
    </location>
</feature>
<dbReference type="GO" id="GO:0005483">
    <property type="term" value="F:soluble NSF attachment protein activity"/>
    <property type="evidence" value="ECO:0007669"/>
    <property type="project" value="TreeGrafter"/>
</dbReference>
<comment type="subcellular location">
    <subcellularLocation>
        <location evidence="1">Membrane</location>
        <topology evidence="1">Peripheral membrane protein</topology>
    </subcellularLocation>
</comment>
<name>A0A9P6VTX5_RHOMI</name>
<dbReference type="GO" id="GO:0005774">
    <property type="term" value="C:vacuolar membrane"/>
    <property type="evidence" value="ECO:0007669"/>
    <property type="project" value="TreeGrafter"/>
</dbReference>
<protein>
    <submittedName>
        <fullName evidence="9">Vesicular-fusion protein S17</fullName>
    </submittedName>
</protein>
<comment type="caution">
    <text evidence="9">The sequence shown here is derived from an EMBL/GenBank/DDBJ whole genome shotgun (WGS) entry which is preliminary data.</text>
</comment>
<dbReference type="GO" id="GO:0006886">
    <property type="term" value="P:intracellular protein transport"/>
    <property type="evidence" value="ECO:0007669"/>
    <property type="project" value="InterPro"/>
</dbReference>
<keyword evidence="3" id="KW-0813">Transport</keyword>
<dbReference type="Gene3D" id="1.25.40.10">
    <property type="entry name" value="Tetratricopeptide repeat domain"/>
    <property type="match status" value="1"/>
</dbReference>
<evidence type="ECO:0000256" key="5">
    <source>
        <dbReference type="ARBA" id="ARBA00022927"/>
    </source>
</evidence>
<dbReference type="FunFam" id="1.25.40.10:FF:000049">
    <property type="entry name" value="Alpha-soluble NSF attachment protein-like"/>
    <property type="match status" value="1"/>
</dbReference>
<keyword evidence="10" id="KW-1185">Reference proteome</keyword>
<dbReference type="OrthoDB" id="9984275at2759"/>
<dbReference type="InterPro" id="IPR011990">
    <property type="entry name" value="TPR-like_helical_dom_sf"/>
</dbReference>
<feature type="coiled-coil region" evidence="7">
    <location>
        <begin position="384"/>
        <end position="411"/>
    </location>
</feature>
<keyword evidence="4" id="KW-0931">ER-Golgi transport</keyword>
<feature type="region of interest" description="Disordered" evidence="8">
    <location>
        <begin position="1"/>
        <end position="22"/>
    </location>
</feature>
<evidence type="ECO:0000256" key="4">
    <source>
        <dbReference type="ARBA" id="ARBA00022892"/>
    </source>
</evidence>
<dbReference type="PANTHER" id="PTHR13768:SF8">
    <property type="entry name" value="ALPHA-SOLUBLE NSF ATTACHMENT PROTEIN"/>
    <property type="match status" value="1"/>
</dbReference>
<feature type="region of interest" description="Disordered" evidence="8">
    <location>
        <begin position="801"/>
        <end position="833"/>
    </location>
</feature>
<evidence type="ECO:0000313" key="10">
    <source>
        <dbReference type="Proteomes" id="UP000777482"/>
    </source>
</evidence>
<gene>
    <name evidence="9" type="primary">SEC17</name>
    <name evidence="9" type="ORF">C6P46_000788</name>
</gene>
<sequence>MSSQGDQYRQKADKKASSSGGFSFFSSSSAKFEEAHDLYQQAGNAYKMENRHKEAGDAFSRAAEMALKNDEKDDAANDFWTASKSYKKSHPELAVAALQKTIQLYKEKGRFRQAADRHKEIAAILQQEGGDLAGALESFQAAGDIYTQEDASASANGCYKEAADIAGTLGQYPRAIELFERVASQSLGSALTRYGVKEYYLKAGLCWLATGDVVSTKRAIDSYCNADPSFATQRECKFLNAIADAFDAGDAEEFTAHVAEYDRLTHLDSWKTGLLLTIKRNIAEEPGLTLRAAVAAFRERIGGASAGGPAMSSPPLAQRSQRTRRGQDAPEETSSPISSSSAAALGSSAEEGGPSRTPSGRQRRSCRAACVYSDAVVAGPPVQSLSLEEQVARMRADVASLRAEVAQLREAQTRTVAPPDPPATTAVPLLPLAAGVAPPSLANRLPIPSMPIGANHFRQAPVTPTRPRPISDATATYPTPTSVHRNNLPAAALPGYSDPPTSATGGGVPVAVPVAVSSTSPGYYFSPSGVHAPPNPYTVQPVPAASAAYAVPPSNNNHTVPPLDCPLAPLDCPLAPLDCPLQVVAAPPSSWYATPTRPFLTYPISHERPAASAMPAAQASPAASLPLMVTFPTGAAAPPAPDPPSFAVPMSIAPTVSSTTLPPTALPWVPAHVSGLYEQQPLRTPAAPQYHIVTGGRSVSAPAPTTAAVEGAVVLHQPSASAPGMLWSVPRASGSGQRNGTNGLGSGLQQHHHNLVLEENLGSAASANELAMLSGGGSSRRPSLQRSVTDWQALIDGADDLAPTQEPSQEQHPPTSAATVGGGGGAGGSSGADVEAALASMMMP</sequence>
<evidence type="ECO:0000256" key="1">
    <source>
        <dbReference type="ARBA" id="ARBA00004170"/>
    </source>
</evidence>
<dbReference type="AlphaFoldDB" id="A0A9P6VTX5"/>
<feature type="region of interest" description="Disordered" evidence="8">
    <location>
        <begin position="304"/>
        <end position="364"/>
    </location>
</feature>
<keyword evidence="7" id="KW-0175">Coiled coil</keyword>
<organism evidence="9 10">
    <name type="scientific">Rhodotorula mucilaginosa</name>
    <name type="common">Yeast</name>
    <name type="synonym">Rhodotorula rubra</name>
    <dbReference type="NCBI Taxonomy" id="5537"/>
    <lineage>
        <taxon>Eukaryota</taxon>
        <taxon>Fungi</taxon>
        <taxon>Dikarya</taxon>
        <taxon>Basidiomycota</taxon>
        <taxon>Pucciniomycotina</taxon>
        <taxon>Microbotryomycetes</taxon>
        <taxon>Sporidiobolales</taxon>
        <taxon>Sporidiobolaceae</taxon>
        <taxon>Rhodotorula</taxon>
    </lineage>
</organism>
<dbReference type="Pfam" id="PF14938">
    <property type="entry name" value="SNAP"/>
    <property type="match status" value="1"/>
</dbReference>
<dbReference type="GO" id="GO:0031201">
    <property type="term" value="C:SNARE complex"/>
    <property type="evidence" value="ECO:0007669"/>
    <property type="project" value="TreeGrafter"/>
</dbReference>
<dbReference type="GO" id="GO:0035494">
    <property type="term" value="P:SNARE complex disassembly"/>
    <property type="evidence" value="ECO:0007669"/>
    <property type="project" value="TreeGrafter"/>
</dbReference>
<feature type="compositionally biased region" description="Low complexity" evidence="8">
    <location>
        <begin position="332"/>
        <end position="355"/>
    </location>
</feature>
<feature type="compositionally biased region" description="Polar residues" evidence="8">
    <location>
        <begin position="805"/>
        <end position="818"/>
    </location>
</feature>
<keyword evidence="6" id="KW-0472">Membrane</keyword>
<dbReference type="GO" id="GO:0019905">
    <property type="term" value="F:syntaxin binding"/>
    <property type="evidence" value="ECO:0007669"/>
    <property type="project" value="TreeGrafter"/>
</dbReference>
<dbReference type="Proteomes" id="UP000777482">
    <property type="component" value="Unassembled WGS sequence"/>
</dbReference>
<evidence type="ECO:0000256" key="3">
    <source>
        <dbReference type="ARBA" id="ARBA00022448"/>
    </source>
</evidence>